<keyword evidence="5" id="KW-1185">Reference proteome</keyword>
<comment type="caution">
    <text evidence="4">The sequence shown here is derived from an EMBL/GenBank/DDBJ whole genome shotgun (WGS) entry which is preliminary data.</text>
</comment>
<keyword evidence="2" id="KW-0175">Coiled coil</keyword>
<dbReference type="PANTHER" id="PTHR18884">
    <property type="entry name" value="SEPTIN"/>
    <property type="match status" value="1"/>
</dbReference>
<dbReference type="GO" id="GO:0005525">
    <property type="term" value="F:GTP binding"/>
    <property type="evidence" value="ECO:0007669"/>
    <property type="project" value="UniProtKB-KW"/>
</dbReference>
<keyword evidence="1" id="KW-0342">GTP-binding</keyword>
<reference evidence="4 5" key="1">
    <citation type="journal article" date="2024" name="Nat. Commun.">
        <title>Phylogenomics reveals the evolutionary origins of lichenization in chlorophyte algae.</title>
        <authorList>
            <person name="Puginier C."/>
            <person name="Libourel C."/>
            <person name="Otte J."/>
            <person name="Skaloud P."/>
            <person name="Haon M."/>
            <person name="Grisel S."/>
            <person name="Petersen M."/>
            <person name="Berrin J.G."/>
            <person name="Delaux P.M."/>
            <person name="Dal Grande F."/>
            <person name="Keller J."/>
        </authorList>
    </citation>
    <scope>NUCLEOTIDE SEQUENCE [LARGE SCALE GENOMIC DNA]</scope>
    <source>
        <strain evidence="4 5">SAG 2523</strain>
    </source>
</reference>
<evidence type="ECO:0000256" key="1">
    <source>
        <dbReference type="RuleBase" id="RU004560"/>
    </source>
</evidence>
<keyword evidence="1" id="KW-0547">Nucleotide-binding</keyword>
<dbReference type="PROSITE" id="PS51719">
    <property type="entry name" value="G_SEPTIN"/>
    <property type="match status" value="1"/>
</dbReference>
<dbReference type="SUPFAM" id="SSF52540">
    <property type="entry name" value="P-loop containing nucleoside triphosphate hydrolases"/>
    <property type="match status" value="1"/>
</dbReference>
<feature type="coiled-coil region" evidence="2">
    <location>
        <begin position="204"/>
        <end position="421"/>
    </location>
</feature>
<comment type="similarity">
    <text evidence="1">Belongs to the TRAFAC class TrmE-Era-EngA-EngB-Septin-like GTPase superfamily. Septin GTPase family.</text>
</comment>
<dbReference type="Pfam" id="PF00735">
    <property type="entry name" value="Septin"/>
    <property type="match status" value="1"/>
</dbReference>
<dbReference type="Proteomes" id="UP001485043">
    <property type="component" value="Unassembled WGS sequence"/>
</dbReference>
<evidence type="ECO:0000256" key="2">
    <source>
        <dbReference type="SAM" id="Coils"/>
    </source>
</evidence>
<feature type="domain" description="Septin-type G" evidence="3">
    <location>
        <begin position="1"/>
        <end position="221"/>
    </location>
</feature>
<evidence type="ECO:0000313" key="4">
    <source>
        <dbReference type="EMBL" id="KAK9862681.1"/>
    </source>
</evidence>
<evidence type="ECO:0000313" key="5">
    <source>
        <dbReference type="Proteomes" id="UP001485043"/>
    </source>
</evidence>
<evidence type="ECO:0000259" key="3">
    <source>
        <dbReference type="PROSITE" id="PS51719"/>
    </source>
</evidence>
<organism evidence="4 5">
    <name type="scientific">Apatococcus fuscideae</name>
    <dbReference type="NCBI Taxonomy" id="2026836"/>
    <lineage>
        <taxon>Eukaryota</taxon>
        <taxon>Viridiplantae</taxon>
        <taxon>Chlorophyta</taxon>
        <taxon>core chlorophytes</taxon>
        <taxon>Trebouxiophyceae</taxon>
        <taxon>Chlorellales</taxon>
        <taxon>Chlorellaceae</taxon>
        <taxon>Apatococcus</taxon>
    </lineage>
</organism>
<proteinExistence type="inferred from homology"/>
<protein>
    <recommendedName>
        <fullName evidence="3">Septin-type G domain-containing protein</fullName>
    </recommendedName>
</protein>
<dbReference type="EMBL" id="JALJOV010000570">
    <property type="protein sequence ID" value="KAK9862681.1"/>
    <property type="molecule type" value="Genomic_DNA"/>
</dbReference>
<dbReference type="InterPro" id="IPR030379">
    <property type="entry name" value="G_SEPTIN_dom"/>
</dbReference>
<dbReference type="InterPro" id="IPR027417">
    <property type="entry name" value="P-loop_NTPase"/>
</dbReference>
<gene>
    <name evidence="4" type="ORF">WJX84_000672</name>
</gene>
<accession>A0AAW1T1Q9</accession>
<dbReference type="Gene3D" id="3.40.50.300">
    <property type="entry name" value="P-loop containing nucleotide triphosphate hydrolases"/>
    <property type="match status" value="1"/>
</dbReference>
<dbReference type="AlphaFoldDB" id="A0AAW1T1Q9"/>
<sequence length="458" mass="51333">MVSRPDCLCTHLEESVSSDDGSYLVHYHIQDTPGLGSVDNAEHIEGILSEGDHLREGWDDLLIDLCLYFIAPHRFTPMDQEFIKQLSQEVSVAPICAKADAMTEDECEAFQALIRDRLHNDNVRVCMLDEEVGRAAADLGLTKHCLKHATPFAITSSNQYQEIDGAPEPVRIYPWGTCRIDNLLHSKFRLIKEVITCSAFHTLRKQKLRKFQEYRARIDQALQQSQDTGAMMQFPHDSPEVEQQADIAALRAEIAEAQEHQRSAESRLCLIHKEAEGCKQQAELAQGQVAEAQRAQAQLQDECSLIKQQAEDLQSQVVQAFTQQAEAHGARACALTQLAEALDAKSRAENESGQHQTEAEDWKRRAESALSQMGDAELNTELHEARAAQVYAEQQRNGAQLKAKEWEVQAAQAEEAAYEAQLLANELSCELTDREMQRCFAFSGLALAVQRYHGFSSD</sequence>
<name>A0AAW1T1Q9_9CHLO</name>